<dbReference type="Proteomes" id="UP000305948">
    <property type="component" value="Unassembled WGS sequence"/>
</dbReference>
<dbReference type="GO" id="GO:0005634">
    <property type="term" value="C:nucleus"/>
    <property type="evidence" value="ECO:0007669"/>
    <property type="project" value="TreeGrafter"/>
</dbReference>
<dbReference type="InterPro" id="IPR014756">
    <property type="entry name" value="Ig_E-set"/>
</dbReference>
<protein>
    <recommendedName>
        <fullName evidence="3">Association with the SNF1 complex (ASC) domain-containing protein</fullName>
    </recommendedName>
</protein>
<dbReference type="InterPro" id="IPR032640">
    <property type="entry name" value="AMPK1_CBM"/>
</dbReference>
<feature type="compositionally biased region" description="Polar residues" evidence="2">
    <location>
        <begin position="315"/>
        <end position="325"/>
    </location>
</feature>
<feature type="compositionally biased region" description="Basic and acidic residues" evidence="2">
    <location>
        <begin position="326"/>
        <end position="341"/>
    </location>
</feature>
<sequence length="538" mass="58204">MGNTSSQPSAARPQSRRLDSPARNDLPHRSLRTKKKSLELPDLASLSLTPANTSPGRRAHPHAAPIPIPATPNPNQGAGFHDPAQPYISPQRHQNNTSDDLAAANNANMPDVLVQHASNHIPIYPPNQRPKGGNPYYRSAPYPSSRSIASRSGRTPSYQALPSHHEFVQETVYSTIPIALGKADEERTHVLFEDDEDPARRKKSVEAGEPVPFRITWRGGGNEVVLIRAGDDSWQGQQPMEKDSDGIFSVTVPLPRGTHHIRFVVDHIQRVADDLPSAVADDGTLANYVAVPISGLTPPSSSPAQPSSPLDSFWSEDSASTSTANPRKERSRERAGAKEEEVWTQEFPEALIAAAREEESYLAIQSDPAFHQGHAHAPAPNIPPAPVLPRFLDKLILNSRPGMGVGPPRDAKEARREERRSRSKLAVLASSGSQRAASTDHPIPVTTASGTDVSKGAGDQNRELTLDGAGMADDASVLPVPSHVVLQHLSTSAIKNGVLAVGTTIRYKKKVPHYDILQADLVGVRRPCYLTNHRGLDT</sequence>
<dbReference type="Pfam" id="PF16561">
    <property type="entry name" value="AMPK1_CBM"/>
    <property type="match status" value="1"/>
</dbReference>
<feature type="region of interest" description="Disordered" evidence="2">
    <location>
        <begin position="399"/>
        <end position="458"/>
    </location>
</feature>
<dbReference type="SMART" id="SM01010">
    <property type="entry name" value="AMPKBI"/>
    <property type="match status" value="1"/>
</dbReference>
<dbReference type="OrthoDB" id="531008at2759"/>
<dbReference type="GO" id="GO:0031588">
    <property type="term" value="C:nucleotide-activated protein kinase complex"/>
    <property type="evidence" value="ECO:0007669"/>
    <property type="project" value="TreeGrafter"/>
</dbReference>
<dbReference type="GO" id="GO:0005737">
    <property type="term" value="C:cytoplasm"/>
    <property type="evidence" value="ECO:0007669"/>
    <property type="project" value="TreeGrafter"/>
</dbReference>
<dbReference type="EMBL" id="ML213509">
    <property type="protein sequence ID" value="TFK52155.1"/>
    <property type="molecule type" value="Genomic_DNA"/>
</dbReference>
<evidence type="ECO:0000313" key="5">
    <source>
        <dbReference type="Proteomes" id="UP000305948"/>
    </source>
</evidence>
<feature type="region of interest" description="Disordered" evidence="2">
    <location>
        <begin position="1"/>
        <end position="103"/>
    </location>
</feature>
<comment type="similarity">
    <text evidence="1">Belongs to the 5'-AMP-activated protein kinase beta subunit family.</text>
</comment>
<feature type="region of interest" description="Disordered" evidence="2">
    <location>
        <begin position="297"/>
        <end position="342"/>
    </location>
</feature>
<feature type="compositionally biased region" description="Basic and acidic residues" evidence="2">
    <location>
        <begin position="409"/>
        <end position="420"/>
    </location>
</feature>
<feature type="compositionally biased region" description="Polar residues" evidence="2">
    <location>
        <begin position="46"/>
        <end position="55"/>
    </location>
</feature>
<evidence type="ECO:0000313" key="4">
    <source>
        <dbReference type="EMBL" id="TFK52155.1"/>
    </source>
</evidence>
<dbReference type="InterPro" id="IPR013783">
    <property type="entry name" value="Ig-like_fold"/>
</dbReference>
<dbReference type="CDD" id="cd02859">
    <property type="entry name" value="E_set_AMPKbeta_like_N"/>
    <property type="match status" value="1"/>
</dbReference>
<feature type="compositionally biased region" description="Low complexity" evidence="2">
    <location>
        <begin position="135"/>
        <end position="152"/>
    </location>
</feature>
<feature type="domain" description="Association with the SNF1 complex (ASC)" evidence="3">
    <location>
        <begin position="336"/>
        <end position="516"/>
    </location>
</feature>
<evidence type="ECO:0000256" key="1">
    <source>
        <dbReference type="ARBA" id="ARBA00010926"/>
    </source>
</evidence>
<dbReference type="InterPro" id="IPR050827">
    <property type="entry name" value="CRP1_MDG1_kinase"/>
</dbReference>
<dbReference type="SUPFAM" id="SSF160219">
    <property type="entry name" value="AMPKBI-like"/>
    <property type="match status" value="1"/>
</dbReference>
<reference evidence="4 5" key="1">
    <citation type="journal article" date="2019" name="Nat. Ecol. Evol.">
        <title>Megaphylogeny resolves global patterns of mushroom evolution.</title>
        <authorList>
            <person name="Varga T."/>
            <person name="Krizsan K."/>
            <person name="Foldi C."/>
            <person name="Dima B."/>
            <person name="Sanchez-Garcia M."/>
            <person name="Sanchez-Ramirez S."/>
            <person name="Szollosi G.J."/>
            <person name="Szarkandi J.G."/>
            <person name="Papp V."/>
            <person name="Albert L."/>
            <person name="Andreopoulos W."/>
            <person name="Angelini C."/>
            <person name="Antonin V."/>
            <person name="Barry K.W."/>
            <person name="Bougher N.L."/>
            <person name="Buchanan P."/>
            <person name="Buyck B."/>
            <person name="Bense V."/>
            <person name="Catcheside P."/>
            <person name="Chovatia M."/>
            <person name="Cooper J."/>
            <person name="Damon W."/>
            <person name="Desjardin D."/>
            <person name="Finy P."/>
            <person name="Geml J."/>
            <person name="Haridas S."/>
            <person name="Hughes K."/>
            <person name="Justo A."/>
            <person name="Karasinski D."/>
            <person name="Kautmanova I."/>
            <person name="Kiss B."/>
            <person name="Kocsube S."/>
            <person name="Kotiranta H."/>
            <person name="LaButti K.M."/>
            <person name="Lechner B.E."/>
            <person name="Liimatainen K."/>
            <person name="Lipzen A."/>
            <person name="Lukacs Z."/>
            <person name="Mihaltcheva S."/>
            <person name="Morgado L.N."/>
            <person name="Niskanen T."/>
            <person name="Noordeloos M.E."/>
            <person name="Ohm R.A."/>
            <person name="Ortiz-Santana B."/>
            <person name="Ovrebo C."/>
            <person name="Racz N."/>
            <person name="Riley R."/>
            <person name="Savchenko A."/>
            <person name="Shiryaev A."/>
            <person name="Soop K."/>
            <person name="Spirin V."/>
            <person name="Szebenyi C."/>
            <person name="Tomsovsky M."/>
            <person name="Tulloss R.E."/>
            <person name="Uehling J."/>
            <person name="Grigoriev I.V."/>
            <person name="Vagvolgyi C."/>
            <person name="Papp T."/>
            <person name="Martin F.M."/>
            <person name="Miettinen O."/>
            <person name="Hibbett D.S."/>
            <person name="Nagy L.G."/>
        </authorList>
    </citation>
    <scope>NUCLEOTIDE SEQUENCE [LARGE SCALE GENOMIC DNA]</scope>
    <source>
        <strain evidence="4 5">OMC1185</strain>
    </source>
</reference>
<dbReference type="AlphaFoldDB" id="A0A5C3N552"/>
<dbReference type="InterPro" id="IPR037256">
    <property type="entry name" value="ASC_dom_sf"/>
</dbReference>
<proteinExistence type="inferred from homology"/>
<organism evidence="4 5">
    <name type="scientific">Heliocybe sulcata</name>
    <dbReference type="NCBI Taxonomy" id="5364"/>
    <lineage>
        <taxon>Eukaryota</taxon>
        <taxon>Fungi</taxon>
        <taxon>Dikarya</taxon>
        <taxon>Basidiomycota</taxon>
        <taxon>Agaricomycotina</taxon>
        <taxon>Agaricomycetes</taxon>
        <taxon>Gloeophyllales</taxon>
        <taxon>Gloeophyllaceae</taxon>
        <taxon>Heliocybe</taxon>
    </lineage>
</organism>
<dbReference type="Gene3D" id="6.20.250.60">
    <property type="match status" value="1"/>
</dbReference>
<dbReference type="PANTHER" id="PTHR10343">
    <property type="entry name" value="5'-AMP-ACTIVATED PROTEIN KINASE , BETA SUBUNIT"/>
    <property type="match status" value="1"/>
</dbReference>
<feature type="compositionally biased region" description="Low complexity" evidence="2">
    <location>
        <begin position="298"/>
        <end position="309"/>
    </location>
</feature>
<dbReference type="GO" id="GO:0007165">
    <property type="term" value="P:signal transduction"/>
    <property type="evidence" value="ECO:0007669"/>
    <property type="project" value="TreeGrafter"/>
</dbReference>
<dbReference type="Gene3D" id="2.60.40.10">
    <property type="entry name" value="Immunoglobulins"/>
    <property type="match status" value="1"/>
</dbReference>
<keyword evidence="5" id="KW-1185">Reference proteome</keyword>
<accession>A0A5C3N552</accession>
<evidence type="ECO:0000259" key="3">
    <source>
        <dbReference type="SMART" id="SM01010"/>
    </source>
</evidence>
<dbReference type="SUPFAM" id="SSF81296">
    <property type="entry name" value="E set domains"/>
    <property type="match status" value="1"/>
</dbReference>
<gene>
    <name evidence="4" type="ORF">OE88DRAFT_1657239</name>
</gene>
<dbReference type="InterPro" id="IPR006828">
    <property type="entry name" value="ASC_dom"/>
</dbReference>
<feature type="region of interest" description="Disordered" evidence="2">
    <location>
        <begin position="121"/>
        <end position="158"/>
    </location>
</feature>
<dbReference type="STRING" id="5364.A0A5C3N552"/>
<dbReference type="Pfam" id="PF04739">
    <property type="entry name" value="AMPKBI"/>
    <property type="match status" value="1"/>
</dbReference>
<evidence type="ECO:0000256" key="2">
    <source>
        <dbReference type="SAM" id="MobiDB-lite"/>
    </source>
</evidence>
<feature type="compositionally biased region" description="Basic and acidic residues" evidence="2">
    <location>
        <begin position="16"/>
        <end position="28"/>
    </location>
</feature>
<dbReference type="GO" id="GO:0019901">
    <property type="term" value="F:protein kinase binding"/>
    <property type="evidence" value="ECO:0007669"/>
    <property type="project" value="TreeGrafter"/>
</dbReference>
<name>A0A5C3N552_9AGAM</name>
<dbReference type="PANTHER" id="PTHR10343:SF84">
    <property type="entry name" value="5'-AMP-ACTIVATED PROTEIN KINASE SUBUNIT BETA-1"/>
    <property type="match status" value="1"/>
</dbReference>